<dbReference type="SUPFAM" id="SSF55604">
    <property type="entry name" value="Glucose permease domain IIB"/>
    <property type="match status" value="1"/>
</dbReference>
<dbReference type="Gene3D" id="3.30.1360.60">
    <property type="entry name" value="Glucose permease domain IIB"/>
    <property type="match status" value="1"/>
</dbReference>
<comment type="subcellular location">
    <subcellularLocation>
        <location evidence="1">Cell membrane</location>
        <topology evidence="1">Multi-pass membrane protein</topology>
    </subcellularLocation>
</comment>
<name>C4ZI16_AGARV</name>
<dbReference type="GO" id="GO:0015764">
    <property type="term" value="P:N-acetylglucosamine transport"/>
    <property type="evidence" value="ECO:0007669"/>
    <property type="project" value="TreeGrafter"/>
</dbReference>
<feature type="transmembrane region" description="Helical" evidence="12">
    <location>
        <begin position="26"/>
        <end position="47"/>
    </location>
</feature>
<evidence type="ECO:0000256" key="6">
    <source>
        <dbReference type="ARBA" id="ARBA00022683"/>
    </source>
</evidence>
<proteinExistence type="predicted"/>
<keyword evidence="8" id="KW-0418">Kinase</keyword>
<keyword evidence="2" id="KW-0813">Transport</keyword>
<dbReference type="PROSITE" id="PS51098">
    <property type="entry name" value="PTS_EIIB_TYPE_1"/>
    <property type="match status" value="1"/>
</dbReference>
<evidence type="ECO:0000256" key="11">
    <source>
        <dbReference type="PROSITE-ProRule" id="PRU00421"/>
    </source>
</evidence>
<reference evidence="15 16" key="1">
    <citation type="journal article" date="2009" name="Proc. Natl. Acad. Sci. U.S.A.">
        <title>Characterizing a model human gut microbiota composed of members of its two dominant bacterial phyla.</title>
        <authorList>
            <person name="Mahowald M.A."/>
            <person name="Rey F.E."/>
            <person name="Seedorf H."/>
            <person name="Turnbaugh P.J."/>
            <person name="Fulton R.S."/>
            <person name="Wollam A."/>
            <person name="Shah N."/>
            <person name="Wang C."/>
            <person name="Magrini V."/>
            <person name="Wilson R.K."/>
            <person name="Cantarel B.L."/>
            <person name="Coutinho P.M."/>
            <person name="Henrissat B."/>
            <person name="Crock L.W."/>
            <person name="Russell A."/>
            <person name="Verberkmoes N.C."/>
            <person name="Hettich R.L."/>
            <person name="Gordon J.I."/>
        </authorList>
    </citation>
    <scope>NUCLEOTIDE SEQUENCE [LARGE SCALE GENOMIC DNA]</scope>
    <source>
        <strain evidence="16">ATCC 33656 / DSM 3377 / JCM 17463 / KCTC 5835 / LMG 30912 / VPI 0990</strain>
    </source>
</reference>
<evidence type="ECO:0000256" key="7">
    <source>
        <dbReference type="ARBA" id="ARBA00022692"/>
    </source>
</evidence>
<dbReference type="PROSITE" id="PS01035">
    <property type="entry name" value="PTS_EIIB_TYPE_1_CYS"/>
    <property type="match status" value="1"/>
</dbReference>
<accession>C4ZI16</accession>
<evidence type="ECO:0000259" key="13">
    <source>
        <dbReference type="PROSITE" id="PS51098"/>
    </source>
</evidence>
<feature type="transmembrane region" description="Helical" evidence="12">
    <location>
        <begin position="377"/>
        <end position="399"/>
    </location>
</feature>
<dbReference type="InterPro" id="IPR001996">
    <property type="entry name" value="PTS_IIB_1"/>
</dbReference>
<organism evidence="15 16">
    <name type="scientific">Agathobacter rectalis (strain ATCC 33656 / DSM 3377 / JCM 17463 / KCTC 5835 / VPI 0990)</name>
    <name type="common">Eubacterium rectale</name>
    <dbReference type="NCBI Taxonomy" id="515619"/>
    <lineage>
        <taxon>Bacteria</taxon>
        <taxon>Bacillati</taxon>
        <taxon>Bacillota</taxon>
        <taxon>Clostridia</taxon>
        <taxon>Lachnospirales</taxon>
        <taxon>Lachnospiraceae</taxon>
        <taxon>Agathobacter</taxon>
    </lineage>
</organism>
<feature type="transmembrane region" description="Helical" evidence="12">
    <location>
        <begin position="101"/>
        <end position="127"/>
    </location>
</feature>
<keyword evidence="7 12" id="KW-0812">Transmembrane</keyword>
<dbReference type="GO" id="GO:0009401">
    <property type="term" value="P:phosphoenolpyruvate-dependent sugar phosphotransferase system"/>
    <property type="evidence" value="ECO:0007669"/>
    <property type="project" value="UniProtKB-KW"/>
</dbReference>
<dbReference type="Proteomes" id="UP000001477">
    <property type="component" value="Chromosome"/>
</dbReference>
<keyword evidence="3" id="KW-1003">Cell membrane</keyword>
<dbReference type="PaxDb" id="515619-EUBREC_2924"/>
<dbReference type="Pfam" id="PF02378">
    <property type="entry name" value="PTS_EIIC"/>
    <property type="match status" value="1"/>
</dbReference>
<dbReference type="GO" id="GO:0090563">
    <property type="term" value="F:protein-phosphocysteine-sugar phosphotransferase activity"/>
    <property type="evidence" value="ECO:0007669"/>
    <property type="project" value="TreeGrafter"/>
</dbReference>
<dbReference type="PANTHER" id="PTHR30009">
    <property type="entry name" value="CYTOCHROME C-TYPE SYNTHESIS PROTEIN AND PTS TRANSMEMBRANE COMPONENT"/>
    <property type="match status" value="1"/>
</dbReference>
<evidence type="ECO:0000256" key="4">
    <source>
        <dbReference type="ARBA" id="ARBA00022597"/>
    </source>
</evidence>
<dbReference type="FunFam" id="3.30.1360.60:FF:000001">
    <property type="entry name" value="PTS system glucose-specific IIBC component PtsG"/>
    <property type="match status" value="1"/>
</dbReference>
<evidence type="ECO:0000256" key="3">
    <source>
        <dbReference type="ARBA" id="ARBA00022475"/>
    </source>
</evidence>
<feature type="transmembrane region" description="Helical" evidence="12">
    <location>
        <begin position="176"/>
        <end position="196"/>
    </location>
</feature>
<feature type="transmembrane region" description="Helical" evidence="12">
    <location>
        <begin position="300"/>
        <end position="317"/>
    </location>
</feature>
<dbReference type="CDD" id="cd00212">
    <property type="entry name" value="PTS_IIB_glc"/>
    <property type="match status" value="1"/>
</dbReference>
<evidence type="ECO:0000256" key="10">
    <source>
        <dbReference type="ARBA" id="ARBA00023136"/>
    </source>
</evidence>
<evidence type="ECO:0000256" key="9">
    <source>
        <dbReference type="ARBA" id="ARBA00022989"/>
    </source>
</evidence>
<keyword evidence="9 12" id="KW-1133">Transmembrane helix</keyword>
<sequence length="505" mass="54224">MEYLQFSIHNVKEGKFMKFLQKLGKALMLPVAVLPICGILMGIGYFLCPATMQGGDIEGVRNLIGLFLVKAGGALIDNMAILFVIGVGVGMSEKNDGTGGIAALASWLMMTTLLSTGFVTTIMPSIADSATKTLAFDKIENPFIGILAGIIGALCYNRFKDTKLPDWLSFFSGKRCVAIIAGVVSILASVVLLFVWPLLFGALVSIGKAIVGLDVVGAGIYAFLNRLLIPTGLHHALNNVFWFDTIGLGDLKHFWAGETSKDVSWSLGMYMSGFFPCMMFGIPGAALAMVKCAKTAKKKAAIGILASAAICAFICGVTEPFEFAFMFLAPVLYVIYALLYGIFTMITVALGFRAGFSFSAGAMDLLFSSSLPAAAKTWLIIPLGIAAFIVFYIVFYFAIKKWDLKTPGREDDDVEAEKKAVLSNNDYTAVAKTILEGCGGKENIASIDNCITRLRLEVKDITQVDDKKIKSAGVAGVMKPGKNSVQVIIGTKVQFVADEFSKLCE</sequence>
<feature type="domain" description="PTS EIIC type-1" evidence="14">
    <location>
        <begin position="14"/>
        <end position="411"/>
    </location>
</feature>
<feature type="active site" description="Phosphocysteine intermediate; for EIIB activity" evidence="11">
    <location>
        <position position="450"/>
    </location>
</feature>
<dbReference type="InterPro" id="IPR018113">
    <property type="entry name" value="PTrfase_EIIB_Cys"/>
</dbReference>
<evidence type="ECO:0000256" key="12">
    <source>
        <dbReference type="SAM" id="Phobius"/>
    </source>
</evidence>
<protein>
    <submittedName>
        <fullName evidence="15">PTS system, N-acetylglucosamine-specific IIBC component</fullName>
    </submittedName>
</protein>
<feature type="transmembrane region" description="Helical" evidence="12">
    <location>
        <begin position="350"/>
        <end position="371"/>
    </location>
</feature>
<evidence type="ECO:0000313" key="16">
    <source>
        <dbReference type="Proteomes" id="UP000001477"/>
    </source>
</evidence>
<dbReference type="PANTHER" id="PTHR30009:SF4">
    <property type="entry name" value="PTS SYSTEM N-ACETYLGLUCOSAMINE-SPECIFIC EIICBA COMPONENT"/>
    <property type="match status" value="1"/>
</dbReference>
<evidence type="ECO:0000256" key="8">
    <source>
        <dbReference type="ARBA" id="ARBA00022777"/>
    </source>
</evidence>
<dbReference type="InterPro" id="IPR050429">
    <property type="entry name" value="PTS_Glucose_EIICBA"/>
</dbReference>
<feature type="transmembrane region" description="Helical" evidence="12">
    <location>
        <begin position="139"/>
        <end position="156"/>
    </location>
</feature>
<dbReference type="GO" id="GO:0008982">
    <property type="term" value="F:protein-N(PI)-phosphohistidine-sugar phosphotransferase activity"/>
    <property type="evidence" value="ECO:0007669"/>
    <property type="project" value="InterPro"/>
</dbReference>
<dbReference type="STRING" id="515619.EUBREC_2924"/>
<evidence type="ECO:0000256" key="5">
    <source>
        <dbReference type="ARBA" id="ARBA00022679"/>
    </source>
</evidence>
<evidence type="ECO:0000259" key="14">
    <source>
        <dbReference type="PROSITE" id="PS51103"/>
    </source>
</evidence>
<dbReference type="PROSITE" id="PS51103">
    <property type="entry name" value="PTS_EIIC_TYPE_1"/>
    <property type="match status" value="1"/>
</dbReference>
<keyword evidence="5" id="KW-0808">Transferase</keyword>
<dbReference type="AlphaFoldDB" id="C4ZI16"/>
<gene>
    <name evidence="15" type="ordered locus">EUBREC_2924</name>
</gene>
<feature type="transmembrane region" description="Helical" evidence="12">
    <location>
        <begin position="267"/>
        <end position="288"/>
    </location>
</feature>
<dbReference type="HOGENOM" id="CLU_012312_1_0_9"/>
<dbReference type="GO" id="GO:0005886">
    <property type="term" value="C:plasma membrane"/>
    <property type="evidence" value="ECO:0007669"/>
    <property type="project" value="UniProtKB-SubCell"/>
</dbReference>
<dbReference type="InterPro" id="IPR003352">
    <property type="entry name" value="PTS_EIIC"/>
</dbReference>
<dbReference type="GO" id="GO:0016301">
    <property type="term" value="F:kinase activity"/>
    <property type="evidence" value="ECO:0007669"/>
    <property type="project" value="UniProtKB-KW"/>
</dbReference>
<keyword evidence="10 12" id="KW-0472">Membrane</keyword>
<evidence type="ECO:0000313" key="15">
    <source>
        <dbReference type="EMBL" id="ACR76653.1"/>
    </source>
</evidence>
<dbReference type="EMBL" id="CP001107">
    <property type="protein sequence ID" value="ACR76653.1"/>
    <property type="molecule type" value="Genomic_DNA"/>
</dbReference>
<keyword evidence="4" id="KW-0762">Sugar transport</keyword>
<dbReference type="InterPro" id="IPR036878">
    <property type="entry name" value="Glu_permease_IIB"/>
</dbReference>
<dbReference type="InterPro" id="IPR013013">
    <property type="entry name" value="PTS_EIIC_1"/>
</dbReference>
<feature type="transmembrane region" description="Helical" evidence="12">
    <location>
        <begin position="323"/>
        <end position="343"/>
    </location>
</feature>
<dbReference type="Pfam" id="PF00367">
    <property type="entry name" value="PTS_EIIB"/>
    <property type="match status" value="1"/>
</dbReference>
<dbReference type="KEGG" id="ere:EUBREC_2924"/>
<evidence type="ECO:0000256" key="2">
    <source>
        <dbReference type="ARBA" id="ARBA00022448"/>
    </source>
</evidence>
<keyword evidence="6" id="KW-0598">Phosphotransferase system</keyword>
<dbReference type="NCBIfam" id="TIGR00826">
    <property type="entry name" value="EIIB_glc"/>
    <property type="match status" value="1"/>
</dbReference>
<evidence type="ECO:0000256" key="1">
    <source>
        <dbReference type="ARBA" id="ARBA00004651"/>
    </source>
</evidence>
<feature type="transmembrane region" description="Helical" evidence="12">
    <location>
        <begin position="67"/>
        <end position="89"/>
    </location>
</feature>
<feature type="domain" description="PTS EIIB type-1" evidence="13">
    <location>
        <begin position="428"/>
        <end position="505"/>
    </location>
</feature>